<dbReference type="OrthoDB" id="9395371at2759"/>
<dbReference type="PANTHER" id="PTHR41694">
    <property type="entry name" value="ENDOGENOUS RETROVIRUS GROUP K MEMBER POL PROTEIN"/>
    <property type="match status" value="1"/>
</dbReference>
<evidence type="ECO:0000256" key="2">
    <source>
        <dbReference type="ARBA" id="ARBA00022695"/>
    </source>
</evidence>
<dbReference type="AlphaFoldDB" id="A0A7K9HNL7"/>
<dbReference type="PANTHER" id="PTHR41694:SF3">
    <property type="entry name" value="RNA-DIRECTED DNA POLYMERASE-RELATED"/>
    <property type="match status" value="1"/>
</dbReference>
<evidence type="ECO:0000256" key="3">
    <source>
        <dbReference type="ARBA" id="ARBA00022722"/>
    </source>
</evidence>
<dbReference type="InterPro" id="IPR036397">
    <property type="entry name" value="RNaseH_sf"/>
</dbReference>
<dbReference type="GO" id="GO:0035613">
    <property type="term" value="F:RNA stem-loop binding"/>
    <property type="evidence" value="ECO:0007669"/>
    <property type="project" value="TreeGrafter"/>
</dbReference>
<dbReference type="InterPro" id="IPR002156">
    <property type="entry name" value="RNaseH_domain"/>
</dbReference>
<dbReference type="EMBL" id="VWZO01009881">
    <property type="protein sequence ID" value="NXH15367.1"/>
    <property type="molecule type" value="Genomic_DNA"/>
</dbReference>
<keyword evidence="6" id="KW-0695">RNA-directed DNA polymerase</keyword>
<keyword evidence="5" id="KW-0378">Hydrolase</keyword>
<dbReference type="InterPro" id="IPR017856">
    <property type="entry name" value="Integrase-like_N"/>
</dbReference>
<dbReference type="SUPFAM" id="SSF53098">
    <property type="entry name" value="Ribonuclease H-like"/>
    <property type="match status" value="1"/>
</dbReference>
<sequence>NGTRSRKILLPIQNMYFKWCLANSPVLQAAMMNYTRQISYHLPSHPLIKLFSQVRFGQKQLSQSNPVEGPTVFTDGSGKTGKAAIAWKEGSEWRHQVEYQEGSSQTVKLRAMTVVFQNFPGPVNIITDYAYVTGLVQRLDKVVLGHVSNKKLFGVLKLLWVEIQKRHYEYYVMHVKSHTTLPGFILQGNAKADSLVSAVALAPVPDIKQQAIASHCFYHQGYCALKCQFHISNSEVCAIVATC</sequence>
<keyword evidence="2" id="KW-0548">Nucleotidyltransferase</keyword>
<dbReference type="GO" id="GO:0004523">
    <property type="term" value="F:RNA-DNA hybrid ribonuclease activity"/>
    <property type="evidence" value="ECO:0007669"/>
    <property type="project" value="InterPro"/>
</dbReference>
<accession>A0A7K9HNL7</accession>
<dbReference type="GO" id="GO:0003964">
    <property type="term" value="F:RNA-directed DNA polymerase activity"/>
    <property type="evidence" value="ECO:0007669"/>
    <property type="project" value="UniProtKB-KW"/>
</dbReference>
<evidence type="ECO:0000256" key="4">
    <source>
        <dbReference type="ARBA" id="ARBA00022759"/>
    </source>
</evidence>
<evidence type="ECO:0000256" key="5">
    <source>
        <dbReference type="ARBA" id="ARBA00022801"/>
    </source>
</evidence>
<evidence type="ECO:0000313" key="8">
    <source>
        <dbReference type="EMBL" id="NXH15367.1"/>
    </source>
</evidence>
<comment type="caution">
    <text evidence="8">The sequence shown here is derived from an EMBL/GenBank/DDBJ whole genome shotgun (WGS) entry which is preliminary data.</text>
</comment>
<keyword evidence="9" id="KW-1185">Reference proteome</keyword>
<feature type="domain" description="RNase H type-1" evidence="7">
    <location>
        <begin position="66"/>
        <end position="201"/>
    </location>
</feature>
<dbReference type="Pfam" id="PF00075">
    <property type="entry name" value="RNase_H"/>
    <property type="match status" value="1"/>
</dbReference>
<keyword evidence="1" id="KW-0808">Transferase</keyword>
<evidence type="ECO:0000259" key="7">
    <source>
        <dbReference type="PROSITE" id="PS50879"/>
    </source>
</evidence>
<feature type="non-terminal residue" evidence="8">
    <location>
        <position position="243"/>
    </location>
</feature>
<dbReference type="Gene3D" id="1.10.10.200">
    <property type="match status" value="1"/>
</dbReference>
<dbReference type="Proteomes" id="UP000534107">
    <property type="component" value="Unassembled WGS sequence"/>
</dbReference>
<dbReference type="InterPro" id="IPR012337">
    <property type="entry name" value="RNaseH-like_sf"/>
</dbReference>
<reference evidence="8 9" key="1">
    <citation type="submission" date="2019-09" db="EMBL/GenBank/DDBJ databases">
        <title>Bird 10,000 Genomes (B10K) Project - Family phase.</title>
        <authorList>
            <person name="Zhang G."/>
        </authorList>
    </citation>
    <scope>NUCLEOTIDE SEQUENCE [LARGE SCALE GENOMIC DNA]</scope>
    <source>
        <strain evidence="8">B10K-DU-001-16</strain>
        <tissue evidence="8">Muscle</tissue>
    </source>
</reference>
<keyword evidence="3" id="KW-0540">Nuclease</keyword>
<dbReference type="PROSITE" id="PS50879">
    <property type="entry name" value="RNASE_H_1"/>
    <property type="match status" value="1"/>
</dbReference>
<evidence type="ECO:0000256" key="6">
    <source>
        <dbReference type="ARBA" id="ARBA00022918"/>
    </source>
</evidence>
<name>A0A7K9HNL7_9PICI</name>
<keyword evidence="4" id="KW-0255">Endonuclease</keyword>
<organism evidence="8 9">
    <name type="scientific">Bucco capensis</name>
    <name type="common">collared puffbird</name>
    <dbReference type="NCBI Taxonomy" id="135168"/>
    <lineage>
        <taxon>Eukaryota</taxon>
        <taxon>Metazoa</taxon>
        <taxon>Chordata</taxon>
        <taxon>Craniata</taxon>
        <taxon>Vertebrata</taxon>
        <taxon>Euteleostomi</taxon>
        <taxon>Archelosauria</taxon>
        <taxon>Archosauria</taxon>
        <taxon>Dinosauria</taxon>
        <taxon>Saurischia</taxon>
        <taxon>Theropoda</taxon>
        <taxon>Coelurosauria</taxon>
        <taxon>Aves</taxon>
        <taxon>Neognathae</taxon>
        <taxon>Neoaves</taxon>
        <taxon>Telluraves</taxon>
        <taxon>Coraciimorphae</taxon>
        <taxon>Piciformes</taxon>
        <taxon>Bucconidae</taxon>
        <taxon>Bucco</taxon>
    </lineage>
</organism>
<proteinExistence type="predicted"/>
<protein>
    <submittedName>
        <fullName evidence="8">POK19 protein</fullName>
    </submittedName>
</protein>
<dbReference type="Gene3D" id="3.30.420.10">
    <property type="entry name" value="Ribonuclease H-like superfamily/Ribonuclease H"/>
    <property type="match status" value="1"/>
</dbReference>
<evidence type="ECO:0000256" key="1">
    <source>
        <dbReference type="ARBA" id="ARBA00022679"/>
    </source>
</evidence>
<gene>
    <name evidence="8" type="primary">Ervk19_1</name>
    <name evidence="8" type="ORF">BUCCAP_R16050</name>
</gene>
<evidence type="ECO:0000313" key="9">
    <source>
        <dbReference type="Proteomes" id="UP000534107"/>
    </source>
</evidence>
<feature type="non-terminal residue" evidence="8">
    <location>
        <position position="1"/>
    </location>
</feature>